<proteinExistence type="predicted"/>
<name>A0ABY7M7Z8_9CHLR</name>
<reference evidence="1 2" key="1">
    <citation type="journal article" date="2023" name="ISME J.">
        <title>Thermophilic Dehalococcoidia with unusual traits shed light on an unexpected past.</title>
        <authorList>
            <person name="Palmer M."/>
            <person name="Covington J.K."/>
            <person name="Zhou E.M."/>
            <person name="Thomas S.C."/>
            <person name="Habib N."/>
            <person name="Seymour C.O."/>
            <person name="Lai D."/>
            <person name="Johnston J."/>
            <person name="Hashimi A."/>
            <person name="Jiao J.Y."/>
            <person name="Muok A.R."/>
            <person name="Liu L."/>
            <person name="Xian W.D."/>
            <person name="Zhi X.Y."/>
            <person name="Li M.M."/>
            <person name="Silva L.P."/>
            <person name="Bowen B.P."/>
            <person name="Louie K."/>
            <person name="Briegel A."/>
            <person name="Pett-Ridge J."/>
            <person name="Weber P.K."/>
            <person name="Tocheva E.I."/>
            <person name="Woyke T."/>
            <person name="Northen T.R."/>
            <person name="Mayali X."/>
            <person name="Li W.J."/>
            <person name="Hedlund B.P."/>
        </authorList>
    </citation>
    <scope>NUCLEOTIDE SEQUENCE [LARGE SCALE GENOMIC DNA]</scope>
    <source>
        <strain evidence="1 2">YIM 72310</strain>
    </source>
</reference>
<accession>A0ABY7M7Z8</accession>
<evidence type="ECO:0000313" key="2">
    <source>
        <dbReference type="Proteomes" id="UP001212803"/>
    </source>
</evidence>
<protein>
    <recommendedName>
        <fullName evidence="3">Flagellar protein FliT</fullName>
    </recommendedName>
</protein>
<sequence>MDGRRPVERALELARERLRLLEAGGEFEGLETLDADLAAACAAAGADLRAGDAPLIEELLAVHAAADRLISAELAALGARMRRLREGQAGSAAYRAGA</sequence>
<dbReference type="EMBL" id="CP115149">
    <property type="protein sequence ID" value="WBL36555.1"/>
    <property type="molecule type" value="Genomic_DNA"/>
</dbReference>
<evidence type="ECO:0000313" key="1">
    <source>
        <dbReference type="EMBL" id="WBL36555.1"/>
    </source>
</evidence>
<dbReference type="RefSeq" id="WP_270057077.1">
    <property type="nucleotide sequence ID" value="NZ_CP115149.1"/>
</dbReference>
<evidence type="ECO:0008006" key="3">
    <source>
        <dbReference type="Google" id="ProtNLM"/>
    </source>
</evidence>
<dbReference type="Proteomes" id="UP001212803">
    <property type="component" value="Chromosome"/>
</dbReference>
<gene>
    <name evidence="1" type="ORF">O0235_03075</name>
</gene>
<organism evidence="1 2">
    <name type="scientific">Tepidiforma flava</name>
    <dbReference type="NCBI Taxonomy" id="3004094"/>
    <lineage>
        <taxon>Bacteria</taxon>
        <taxon>Bacillati</taxon>
        <taxon>Chloroflexota</taxon>
        <taxon>Tepidiformia</taxon>
        <taxon>Tepidiformales</taxon>
        <taxon>Tepidiformaceae</taxon>
        <taxon>Tepidiforma</taxon>
    </lineage>
</organism>
<keyword evidence="2" id="KW-1185">Reference proteome</keyword>